<organism evidence="2 3">
    <name type="scientific">Trichonephila clavata</name>
    <name type="common">Joro spider</name>
    <name type="synonym">Nephila clavata</name>
    <dbReference type="NCBI Taxonomy" id="2740835"/>
    <lineage>
        <taxon>Eukaryota</taxon>
        <taxon>Metazoa</taxon>
        <taxon>Ecdysozoa</taxon>
        <taxon>Arthropoda</taxon>
        <taxon>Chelicerata</taxon>
        <taxon>Arachnida</taxon>
        <taxon>Araneae</taxon>
        <taxon>Araneomorphae</taxon>
        <taxon>Entelegynae</taxon>
        <taxon>Araneoidea</taxon>
        <taxon>Nephilidae</taxon>
        <taxon>Trichonephila</taxon>
    </lineage>
</organism>
<keyword evidence="3" id="KW-1185">Reference proteome</keyword>
<feature type="region of interest" description="Disordered" evidence="1">
    <location>
        <begin position="1"/>
        <end position="45"/>
    </location>
</feature>
<proteinExistence type="predicted"/>
<name>A0A8X6FCA8_TRICU</name>
<gene>
    <name evidence="2" type="ORF">TNCT_418871</name>
</gene>
<accession>A0A8X6FCA8</accession>
<comment type="caution">
    <text evidence="2">The sequence shown here is derived from an EMBL/GenBank/DDBJ whole genome shotgun (WGS) entry which is preliminary data.</text>
</comment>
<protein>
    <submittedName>
        <fullName evidence="2">Uncharacterized protein</fullName>
    </submittedName>
</protein>
<sequence>MPLMPAELLAQEPTLSSMPNAEDFFRRPVQPPAPEPLVQNQPSRQTTYHSFLPSAQTQFIEPAQNQ</sequence>
<dbReference type="EMBL" id="BMAO01031525">
    <property type="protein sequence ID" value="GFQ75672.1"/>
    <property type="molecule type" value="Genomic_DNA"/>
</dbReference>
<dbReference type="AlphaFoldDB" id="A0A8X6FCA8"/>
<evidence type="ECO:0000313" key="2">
    <source>
        <dbReference type="EMBL" id="GFQ75672.1"/>
    </source>
</evidence>
<evidence type="ECO:0000313" key="3">
    <source>
        <dbReference type="Proteomes" id="UP000887116"/>
    </source>
</evidence>
<reference evidence="2" key="1">
    <citation type="submission" date="2020-07" db="EMBL/GenBank/DDBJ databases">
        <title>Multicomponent nature underlies the extraordinary mechanical properties of spider dragline silk.</title>
        <authorList>
            <person name="Kono N."/>
            <person name="Nakamura H."/>
            <person name="Mori M."/>
            <person name="Yoshida Y."/>
            <person name="Ohtoshi R."/>
            <person name="Malay A.D."/>
            <person name="Moran D.A.P."/>
            <person name="Tomita M."/>
            <person name="Numata K."/>
            <person name="Arakawa K."/>
        </authorList>
    </citation>
    <scope>NUCLEOTIDE SEQUENCE</scope>
</reference>
<dbReference type="Proteomes" id="UP000887116">
    <property type="component" value="Unassembled WGS sequence"/>
</dbReference>
<evidence type="ECO:0000256" key="1">
    <source>
        <dbReference type="SAM" id="MobiDB-lite"/>
    </source>
</evidence>